<dbReference type="VEuPathDB" id="FungiDB:JI435_418850"/>
<dbReference type="InterPro" id="IPR003855">
    <property type="entry name" value="K+_transporter"/>
</dbReference>
<organism evidence="4 5">
    <name type="scientific">Phaeosphaeria nodorum (strain SN15 / ATCC MYA-4574 / FGSC 10173)</name>
    <name type="common">Glume blotch fungus</name>
    <name type="synonym">Parastagonospora nodorum</name>
    <dbReference type="NCBI Taxonomy" id="321614"/>
    <lineage>
        <taxon>Eukaryota</taxon>
        <taxon>Fungi</taxon>
        <taxon>Dikarya</taxon>
        <taxon>Ascomycota</taxon>
        <taxon>Pezizomycotina</taxon>
        <taxon>Dothideomycetes</taxon>
        <taxon>Pleosporomycetidae</taxon>
        <taxon>Pleosporales</taxon>
        <taxon>Pleosporineae</taxon>
        <taxon>Phaeosphaeriaceae</taxon>
        <taxon>Parastagonospora</taxon>
    </lineage>
</organism>
<feature type="region of interest" description="Disordered" evidence="1">
    <location>
        <begin position="1"/>
        <end position="34"/>
    </location>
</feature>
<feature type="transmembrane region" description="Helical" evidence="2">
    <location>
        <begin position="114"/>
        <end position="135"/>
    </location>
</feature>
<dbReference type="AlphaFoldDB" id="A0A7U2FHK0"/>
<keyword evidence="2" id="KW-1133">Transmembrane helix</keyword>
<feature type="transmembrane region" description="Helical" evidence="2">
    <location>
        <begin position="72"/>
        <end position="94"/>
    </location>
</feature>
<dbReference type="EMBL" id="CP069036">
    <property type="protein sequence ID" value="QRD02951.1"/>
    <property type="molecule type" value="Genomic_DNA"/>
</dbReference>
<feature type="domain" description="K+ potassium transporter integral membrane" evidence="3">
    <location>
        <begin position="81"/>
        <end position="162"/>
    </location>
</feature>
<evidence type="ECO:0000259" key="3">
    <source>
        <dbReference type="Pfam" id="PF02705"/>
    </source>
</evidence>
<accession>A0A7U2FHK0</accession>
<dbReference type="OrthoDB" id="504708at2759"/>
<proteinExistence type="predicted"/>
<dbReference type="GO" id="GO:0016020">
    <property type="term" value="C:membrane"/>
    <property type="evidence" value="ECO:0007669"/>
    <property type="project" value="InterPro"/>
</dbReference>
<dbReference type="PANTHER" id="PTHR30540:SF83">
    <property type="entry name" value="K+ POTASSIUM TRANSPORTER"/>
    <property type="match status" value="1"/>
</dbReference>
<dbReference type="InterPro" id="IPR053951">
    <property type="entry name" value="K_trans_N"/>
</dbReference>
<keyword evidence="2" id="KW-0812">Transmembrane</keyword>
<gene>
    <name evidence="4" type="ORF">JI435_418850</name>
</gene>
<keyword evidence="5" id="KW-1185">Reference proteome</keyword>
<sequence>METSIQFAGDPRQSRKSISSQGVGGVVPLRHHSLSRKRTHSIDVRDKIADLEDAEDEDAGLRDDRDYKHKQIFNVSQIFLLAYQSVGVIYGDIGTSPLYVFSSTFSEAPSRVDLLGALSLIIWSLTLMVTLKYIIIILRADNDGEGGTFSTYSLLSRYANISNRDPREATLVRTYRVLFRYPLYP</sequence>
<evidence type="ECO:0000313" key="5">
    <source>
        <dbReference type="Proteomes" id="UP000663193"/>
    </source>
</evidence>
<dbReference type="Pfam" id="PF02705">
    <property type="entry name" value="K_trans"/>
    <property type="match status" value="1"/>
</dbReference>
<dbReference type="Proteomes" id="UP000663193">
    <property type="component" value="Chromosome 14"/>
</dbReference>
<reference evidence="5" key="1">
    <citation type="journal article" date="2021" name="BMC Genomics">
        <title>Chromosome-level genome assembly and manually-curated proteome of model necrotroph Parastagonospora nodorum Sn15 reveals a genome-wide trove of candidate effector homologs, and redundancy of virulence-related functions within an accessory chromosome.</title>
        <authorList>
            <person name="Bertazzoni S."/>
            <person name="Jones D.A.B."/>
            <person name="Phan H.T."/>
            <person name="Tan K.-C."/>
            <person name="Hane J.K."/>
        </authorList>
    </citation>
    <scope>NUCLEOTIDE SEQUENCE [LARGE SCALE GENOMIC DNA]</scope>
    <source>
        <strain evidence="5">SN15 / ATCC MYA-4574 / FGSC 10173)</strain>
    </source>
</reference>
<evidence type="ECO:0000313" key="4">
    <source>
        <dbReference type="EMBL" id="QRD02951.1"/>
    </source>
</evidence>
<evidence type="ECO:0000256" key="1">
    <source>
        <dbReference type="SAM" id="MobiDB-lite"/>
    </source>
</evidence>
<keyword evidence="2" id="KW-0472">Membrane</keyword>
<dbReference type="PANTHER" id="PTHR30540">
    <property type="entry name" value="OSMOTIC STRESS POTASSIUM TRANSPORTER"/>
    <property type="match status" value="1"/>
</dbReference>
<name>A0A7U2FHK0_PHANO</name>
<protein>
    <recommendedName>
        <fullName evidence="3">K+ potassium transporter integral membrane domain-containing protein</fullName>
    </recommendedName>
</protein>
<dbReference type="GO" id="GO:0015079">
    <property type="term" value="F:potassium ion transmembrane transporter activity"/>
    <property type="evidence" value="ECO:0007669"/>
    <property type="project" value="InterPro"/>
</dbReference>
<evidence type="ECO:0000256" key="2">
    <source>
        <dbReference type="SAM" id="Phobius"/>
    </source>
</evidence>